<reference evidence="3 4" key="1">
    <citation type="submission" date="2019-08" db="EMBL/GenBank/DDBJ databases">
        <authorList>
            <person name="Alioto T."/>
            <person name="Alioto T."/>
            <person name="Gomez Garrido J."/>
        </authorList>
    </citation>
    <scope>NUCLEOTIDE SEQUENCE [LARGE SCALE GENOMIC DNA]</scope>
</reference>
<protein>
    <submittedName>
        <fullName evidence="3">Sensitivity To Red Light Reduced-like, SRR1</fullName>
    </submittedName>
</protein>
<accession>A0A5E4NL95</accession>
<dbReference type="GO" id="GO:0005634">
    <property type="term" value="C:nucleus"/>
    <property type="evidence" value="ECO:0007669"/>
    <property type="project" value="TreeGrafter"/>
</dbReference>
<sequence length="250" mass="29364">MPKKNRKCRKFTPRSQKYKKSIEECTNAVTISLFWTNLLAKLNEVYVESNPSAILCYGLGNFLESLQSRYQLGLLLAIKNVFKIKDCHIYDPKFTDTELQILAENGFEPISQNEEGKRSLLPGTFVFLPHCPKHLLNNLLWINWEKVILTKCVIFCNCIDDTITLTPNKIVNKIAYYINKISPHVVMEKTFCNEFMYDDVFNDMALHIFPNEKLKDLENFFWERDNEPSYDTEELEFTKNFNFLTLDIDN</sequence>
<dbReference type="EMBL" id="CABPRJ010001943">
    <property type="protein sequence ID" value="VVC42260.1"/>
    <property type="molecule type" value="Genomic_DNA"/>
</dbReference>
<dbReference type="Pfam" id="PF07985">
    <property type="entry name" value="SRR1"/>
    <property type="match status" value="1"/>
</dbReference>
<gene>
    <name evidence="3" type="ORF">CINCED_3A019844</name>
</gene>
<evidence type="ECO:0000256" key="1">
    <source>
        <dbReference type="ARBA" id="ARBA00009856"/>
    </source>
</evidence>
<keyword evidence="4" id="KW-1185">Reference proteome</keyword>
<dbReference type="OrthoDB" id="551431at2759"/>
<dbReference type="GO" id="GO:0005737">
    <property type="term" value="C:cytoplasm"/>
    <property type="evidence" value="ECO:0007669"/>
    <property type="project" value="TreeGrafter"/>
</dbReference>
<dbReference type="AlphaFoldDB" id="A0A5E4NL95"/>
<dbReference type="PANTHER" id="PTHR28626:SF3">
    <property type="entry name" value="SRR1-LIKE PROTEIN"/>
    <property type="match status" value="1"/>
</dbReference>
<comment type="similarity">
    <text evidence="1">Belongs to the SRR1 family.</text>
</comment>
<organism evidence="3 4">
    <name type="scientific">Cinara cedri</name>
    <dbReference type="NCBI Taxonomy" id="506608"/>
    <lineage>
        <taxon>Eukaryota</taxon>
        <taxon>Metazoa</taxon>
        <taxon>Ecdysozoa</taxon>
        <taxon>Arthropoda</taxon>
        <taxon>Hexapoda</taxon>
        <taxon>Insecta</taxon>
        <taxon>Pterygota</taxon>
        <taxon>Neoptera</taxon>
        <taxon>Paraneoptera</taxon>
        <taxon>Hemiptera</taxon>
        <taxon>Sternorrhyncha</taxon>
        <taxon>Aphidomorpha</taxon>
        <taxon>Aphidoidea</taxon>
        <taxon>Aphididae</taxon>
        <taxon>Lachninae</taxon>
        <taxon>Cinara</taxon>
    </lineage>
</organism>
<dbReference type="Proteomes" id="UP000325440">
    <property type="component" value="Unassembled WGS sequence"/>
</dbReference>
<evidence type="ECO:0000313" key="4">
    <source>
        <dbReference type="Proteomes" id="UP000325440"/>
    </source>
</evidence>
<name>A0A5E4NL95_9HEMI</name>
<evidence type="ECO:0000313" key="3">
    <source>
        <dbReference type="EMBL" id="VVC42260.1"/>
    </source>
</evidence>
<dbReference type="PANTHER" id="PTHR28626">
    <property type="entry name" value="SRR1-LIKE PROTEIN"/>
    <property type="match status" value="1"/>
</dbReference>
<dbReference type="InterPro" id="IPR012942">
    <property type="entry name" value="SRR1-like"/>
</dbReference>
<feature type="domain" description="SRR1-like" evidence="2">
    <location>
        <begin position="44"/>
        <end position="208"/>
    </location>
</feature>
<evidence type="ECO:0000259" key="2">
    <source>
        <dbReference type="Pfam" id="PF07985"/>
    </source>
</evidence>
<dbReference type="InterPro" id="IPR040044">
    <property type="entry name" value="SRR1L"/>
</dbReference>
<proteinExistence type="inferred from homology"/>